<dbReference type="Pfam" id="PF25990">
    <property type="entry name" value="Beta-barrel_YknX"/>
    <property type="match status" value="1"/>
</dbReference>
<sequence>MKIIKNWWKQLKSKKLLLAGVMVTVLVIAGTGVWMQKKSSNDTTEIQYEQARVTRDNIIVGFDSDGNINYSKVNLRFGVKGTISEILVTEGDEVQKGAVIAKLYDRDYQDQYQLALAKLSDSQEQEITNLLDSELRLMNLEAELERQRDLYDEMETIPEAYSANELKLKKLELAGKETEYEHLKRKYEIQKNKSISQDELSVKMALENLEETILYAPVSGTLLSLANKAGERVSDEQDFAVLHENDAVKASTRVIEYDVGQIKVGQKVYVTVEALPDQRFTGQVSKVNSLPVSDSTGLVNYEVEIDILDPSGELKDGMNCSVSFVIKEVTNCLIVPYRAIKIVEGKQVVNVIDENGNTIEKQIKAGFTDGTNVEILEGLNVNETVIYTRSR</sequence>
<gene>
    <name evidence="6" type="ORF">P6N53_05410</name>
</gene>
<evidence type="ECO:0000259" key="4">
    <source>
        <dbReference type="Pfam" id="PF25975"/>
    </source>
</evidence>
<evidence type="ECO:0000256" key="1">
    <source>
        <dbReference type="ARBA" id="ARBA00004196"/>
    </source>
</evidence>
<feature type="coiled-coil region" evidence="3">
    <location>
        <begin position="130"/>
        <end position="193"/>
    </location>
</feature>
<comment type="subcellular location">
    <subcellularLocation>
        <location evidence="1">Cell envelope</location>
    </subcellularLocation>
</comment>
<dbReference type="EMBL" id="JARPTC010000006">
    <property type="protein sequence ID" value="MDO7786660.1"/>
    <property type="molecule type" value="Genomic_DNA"/>
</dbReference>
<dbReference type="InterPro" id="IPR058649">
    <property type="entry name" value="CzcB_C"/>
</dbReference>
<dbReference type="PANTHER" id="PTHR32347:SF14">
    <property type="entry name" value="EFFLUX SYSTEM COMPONENT YKNX-RELATED"/>
    <property type="match status" value="1"/>
</dbReference>
<organism evidence="6 7">
    <name type="scientific">Desulforamulus aquiferis</name>
    <dbReference type="NCBI Taxonomy" id="1397668"/>
    <lineage>
        <taxon>Bacteria</taxon>
        <taxon>Bacillati</taxon>
        <taxon>Bacillota</taxon>
        <taxon>Clostridia</taxon>
        <taxon>Eubacteriales</taxon>
        <taxon>Peptococcaceae</taxon>
        <taxon>Desulforamulus</taxon>
    </lineage>
</organism>
<comment type="caution">
    <text evidence="6">The sequence shown here is derived from an EMBL/GenBank/DDBJ whole genome shotgun (WGS) entry which is preliminary data.</text>
</comment>
<accession>A0AAW7ZCZ5</accession>
<dbReference type="InterPro" id="IPR050465">
    <property type="entry name" value="UPF0194_transport"/>
</dbReference>
<dbReference type="SUPFAM" id="SSF111369">
    <property type="entry name" value="HlyD-like secretion proteins"/>
    <property type="match status" value="1"/>
</dbReference>
<dbReference type="Gene3D" id="6.20.50.140">
    <property type="match status" value="1"/>
</dbReference>
<keyword evidence="7" id="KW-1185">Reference proteome</keyword>
<reference evidence="6" key="1">
    <citation type="journal article" date="2023" name="J. Hazard. Mater.">
        <title>Anaerobic biodegradation of pyrene and benzo[a]pyrene by a new sulfate-reducing Desulforamulus aquiferis strain DSA.</title>
        <authorList>
            <person name="Zhang Z."/>
            <person name="Sun J."/>
            <person name="Gong X."/>
            <person name="Wang C."/>
            <person name="Wang H."/>
        </authorList>
    </citation>
    <scope>NUCLEOTIDE SEQUENCE</scope>
    <source>
        <strain evidence="6">DSA</strain>
    </source>
</reference>
<evidence type="ECO:0000256" key="2">
    <source>
        <dbReference type="ARBA" id="ARBA00023054"/>
    </source>
</evidence>
<feature type="domain" description="CzcB-like C-terminal circularly permuted SH3-like" evidence="4">
    <location>
        <begin position="334"/>
        <end position="389"/>
    </location>
</feature>
<feature type="domain" description="YknX-like beta-barrel" evidence="5">
    <location>
        <begin position="249"/>
        <end position="322"/>
    </location>
</feature>
<proteinExistence type="predicted"/>
<dbReference type="Gene3D" id="2.40.50.100">
    <property type="match status" value="1"/>
</dbReference>
<dbReference type="RefSeq" id="WP_304541730.1">
    <property type="nucleotide sequence ID" value="NZ_JARPTC010000006.1"/>
</dbReference>
<dbReference type="InterPro" id="IPR058636">
    <property type="entry name" value="Beta-barrel_YknX"/>
</dbReference>
<dbReference type="GO" id="GO:0030313">
    <property type="term" value="C:cell envelope"/>
    <property type="evidence" value="ECO:0007669"/>
    <property type="project" value="UniProtKB-SubCell"/>
</dbReference>
<evidence type="ECO:0000259" key="5">
    <source>
        <dbReference type="Pfam" id="PF25990"/>
    </source>
</evidence>
<dbReference type="PANTHER" id="PTHR32347">
    <property type="entry name" value="EFFLUX SYSTEM COMPONENT YKNX-RELATED"/>
    <property type="match status" value="1"/>
</dbReference>
<dbReference type="Proteomes" id="UP001172911">
    <property type="component" value="Unassembled WGS sequence"/>
</dbReference>
<evidence type="ECO:0000313" key="6">
    <source>
        <dbReference type="EMBL" id="MDO7786660.1"/>
    </source>
</evidence>
<evidence type="ECO:0000313" key="7">
    <source>
        <dbReference type="Proteomes" id="UP001172911"/>
    </source>
</evidence>
<dbReference type="Gene3D" id="2.40.30.170">
    <property type="match status" value="1"/>
</dbReference>
<reference evidence="6" key="2">
    <citation type="submission" date="2023-03" db="EMBL/GenBank/DDBJ databases">
        <authorList>
            <person name="Zhang Z."/>
        </authorList>
    </citation>
    <scope>NUCLEOTIDE SEQUENCE</scope>
    <source>
        <strain evidence="6">DSA</strain>
    </source>
</reference>
<name>A0AAW7ZCZ5_9FIRM</name>
<dbReference type="AlphaFoldDB" id="A0AAW7ZCZ5"/>
<evidence type="ECO:0000256" key="3">
    <source>
        <dbReference type="SAM" id="Coils"/>
    </source>
</evidence>
<keyword evidence="2 3" id="KW-0175">Coiled coil</keyword>
<protein>
    <submittedName>
        <fullName evidence="6">Efflux RND transporter periplasmic adaptor subunit</fullName>
    </submittedName>
</protein>
<dbReference type="Pfam" id="PF25975">
    <property type="entry name" value="CzcB_C"/>
    <property type="match status" value="1"/>
</dbReference>